<dbReference type="PANTHER" id="PTHR21180">
    <property type="entry name" value="ENDONUCLEASE/EXONUCLEASE/PHOSPHATASE FAMILY DOMAIN-CONTAINING PROTEIN 1"/>
    <property type="match status" value="1"/>
</dbReference>
<evidence type="ECO:0000313" key="3">
    <source>
        <dbReference type="Proteomes" id="UP000235828"/>
    </source>
</evidence>
<feature type="signal peptide" evidence="1">
    <location>
        <begin position="1"/>
        <end position="22"/>
    </location>
</feature>
<keyword evidence="3" id="KW-1185">Reference proteome</keyword>
<organism evidence="2 3">
    <name type="scientific">Vibrio tapetis subsp. tapetis</name>
    <dbReference type="NCBI Taxonomy" id="1671868"/>
    <lineage>
        <taxon>Bacteria</taxon>
        <taxon>Pseudomonadati</taxon>
        <taxon>Pseudomonadota</taxon>
        <taxon>Gammaproteobacteria</taxon>
        <taxon>Vibrionales</taxon>
        <taxon>Vibrionaceae</taxon>
        <taxon>Vibrio</taxon>
    </lineage>
</organism>
<dbReference type="GO" id="GO:0015627">
    <property type="term" value="C:type II protein secretion system complex"/>
    <property type="evidence" value="ECO:0007669"/>
    <property type="project" value="TreeGrafter"/>
</dbReference>
<accession>A0A2N8ZDK1</accession>
<proteinExistence type="predicted"/>
<dbReference type="InterPro" id="IPR004509">
    <property type="entry name" value="Competence_ComEA_HhH"/>
</dbReference>
<dbReference type="AlphaFoldDB" id="A0A2N8ZDK1"/>
<sequence>MKILIALLMASFAFMVPKLGIAAETTTQSKHEGIEITVNINTADAEELAILLKGVGEKKAHEIVEFREANGQFKTAEELANVKGIGLATVEKNRGRIKL</sequence>
<dbReference type="NCBIfam" id="TIGR00426">
    <property type="entry name" value="competence protein ComEA helix-hairpin-helix repeat region"/>
    <property type="match status" value="1"/>
</dbReference>
<dbReference type="KEGG" id="vta:A1994"/>
<dbReference type="Gene3D" id="1.10.150.280">
    <property type="entry name" value="AF1531-like domain"/>
    <property type="match status" value="1"/>
</dbReference>
<dbReference type="Pfam" id="PF12836">
    <property type="entry name" value="HHH_3"/>
    <property type="match status" value="1"/>
</dbReference>
<dbReference type="EMBL" id="LT960611">
    <property type="protein sequence ID" value="SON49973.1"/>
    <property type="molecule type" value="Genomic_DNA"/>
</dbReference>
<dbReference type="OrthoDB" id="7510573at2"/>
<evidence type="ECO:0000256" key="1">
    <source>
        <dbReference type="SAM" id="SignalP"/>
    </source>
</evidence>
<evidence type="ECO:0000313" key="2">
    <source>
        <dbReference type="EMBL" id="SON49973.1"/>
    </source>
</evidence>
<gene>
    <name evidence="2" type="ORF">VTAP4600_A1994</name>
</gene>
<dbReference type="InterPro" id="IPR010994">
    <property type="entry name" value="RuvA_2-like"/>
</dbReference>
<name>A0A2N8ZDK1_9VIBR</name>
<keyword evidence="1" id="KW-0732">Signal</keyword>
<dbReference type="Proteomes" id="UP000235828">
    <property type="component" value="Chromosome A"/>
</dbReference>
<dbReference type="GO" id="GO:0015628">
    <property type="term" value="P:protein secretion by the type II secretion system"/>
    <property type="evidence" value="ECO:0007669"/>
    <property type="project" value="TreeGrafter"/>
</dbReference>
<dbReference type="InterPro" id="IPR051675">
    <property type="entry name" value="Endo/Exo/Phosphatase_dom_1"/>
</dbReference>
<feature type="chain" id="PRO_5014958080" evidence="1">
    <location>
        <begin position="23"/>
        <end position="99"/>
    </location>
</feature>
<dbReference type="SUPFAM" id="SSF47781">
    <property type="entry name" value="RuvA domain 2-like"/>
    <property type="match status" value="1"/>
</dbReference>
<reference evidence="2 3" key="1">
    <citation type="submission" date="2017-10" db="EMBL/GenBank/DDBJ databases">
        <authorList>
            <person name="Banno H."/>
            <person name="Chua N.-H."/>
        </authorList>
    </citation>
    <scope>NUCLEOTIDE SEQUENCE [LARGE SCALE GENOMIC DNA]</scope>
    <source>
        <strain evidence="2">Vibrio tapetis CECT4600</strain>
    </source>
</reference>
<dbReference type="PANTHER" id="PTHR21180:SF32">
    <property type="entry name" value="ENDONUCLEASE_EXONUCLEASE_PHOSPHATASE FAMILY DOMAIN-CONTAINING PROTEIN 1"/>
    <property type="match status" value="1"/>
</dbReference>
<protein>
    <submittedName>
        <fullName evidence="2">DNA uptake protein</fullName>
    </submittedName>
</protein>